<feature type="region of interest" description="Disordered" evidence="1">
    <location>
        <begin position="1"/>
        <end position="28"/>
    </location>
</feature>
<evidence type="ECO:0000256" key="1">
    <source>
        <dbReference type="SAM" id="MobiDB-lite"/>
    </source>
</evidence>
<organism evidence="2 3">
    <name type="scientific">Tanacetum coccineum</name>
    <dbReference type="NCBI Taxonomy" id="301880"/>
    <lineage>
        <taxon>Eukaryota</taxon>
        <taxon>Viridiplantae</taxon>
        <taxon>Streptophyta</taxon>
        <taxon>Embryophyta</taxon>
        <taxon>Tracheophyta</taxon>
        <taxon>Spermatophyta</taxon>
        <taxon>Magnoliopsida</taxon>
        <taxon>eudicotyledons</taxon>
        <taxon>Gunneridae</taxon>
        <taxon>Pentapetalae</taxon>
        <taxon>asterids</taxon>
        <taxon>campanulids</taxon>
        <taxon>Asterales</taxon>
        <taxon>Asteraceae</taxon>
        <taxon>Asteroideae</taxon>
        <taxon>Anthemideae</taxon>
        <taxon>Anthemidinae</taxon>
        <taxon>Tanacetum</taxon>
    </lineage>
</organism>
<protein>
    <submittedName>
        <fullName evidence="2">Uncharacterized protein</fullName>
    </submittedName>
</protein>
<accession>A0ABQ4YKG6</accession>
<feature type="compositionally biased region" description="Basic and acidic residues" evidence="1">
    <location>
        <begin position="8"/>
        <end position="28"/>
    </location>
</feature>
<gene>
    <name evidence="2" type="ORF">Tco_0727827</name>
</gene>
<keyword evidence="3" id="KW-1185">Reference proteome</keyword>
<name>A0ABQ4YKG6_9ASTR</name>
<proteinExistence type="predicted"/>
<dbReference type="EMBL" id="BQNB010010487">
    <property type="protein sequence ID" value="GJS77946.1"/>
    <property type="molecule type" value="Genomic_DNA"/>
</dbReference>
<comment type="caution">
    <text evidence="2">The sequence shown here is derived from an EMBL/GenBank/DDBJ whole genome shotgun (WGS) entry which is preliminary data.</text>
</comment>
<sequence>MKSTPSNNERRRNLEIVEGHLRGESGEEGDRYGAFILRRCQSQKKNPDSIESTSFTSCLETPNWVVPGSGGSYCSDGANPIKESYNEWPWQDPEDLGEDAPQWIWELLTQLFQLTIHVFLEGPEVRDPKILGPAKKKYYWGMPSRQS</sequence>
<dbReference type="Proteomes" id="UP001151760">
    <property type="component" value="Unassembled WGS sequence"/>
</dbReference>
<evidence type="ECO:0000313" key="2">
    <source>
        <dbReference type="EMBL" id="GJS77946.1"/>
    </source>
</evidence>
<reference evidence="2" key="2">
    <citation type="submission" date="2022-01" db="EMBL/GenBank/DDBJ databases">
        <authorList>
            <person name="Yamashiro T."/>
            <person name="Shiraishi A."/>
            <person name="Satake H."/>
            <person name="Nakayama K."/>
        </authorList>
    </citation>
    <scope>NUCLEOTIDE SEQUENCE</scope>
</reference>
<evidence type="ECO:0000313" key="3">
    <source>
        <dbReference type="Proteomes" id="UP001151760"/>
    </source>
</evidence>
<reference evidence="2" key="1">
    <citation type="journal article" date="2022" name="Int. J. Mol. Sci.">
        <title>Draft Genome of Tanacetum Coccineum: Genomic Comparison of Closely Related Tanacetum-Family Plants.</title>
        <authorList>
            <person name="Yamashiro T."/>
            <person name="Shiraishi A."/>
            <person name="Nakayama K."/>
            <person name="Satake H."/>
        </authorList>
    </citation>
    <scope>NUCLEOTIDE SEQUENCE</scope>
</reference>